<dbReference type="AlphaFoldDB" id="A0A0R3QFW0"/>
<organism evidence="1">
    <name type="scientific">Brugia timori</name>
    <dbReference type="NCBI Taxonomy" id="42155"/>
    <lineage>
        <taxon>Eukaryota</taxon>
        <taxon>Metazoa</taxon>
        <taxon>Ecdysozoa</taxon>
        <taxon>Nematoda</taxon>
        <taxon>Chromadorea</taxon>
        <taxon>Rhabditida</taxon>
        <taxon>Spirurina</taxon>
        <taxon>Spiruromorpha</taxon>
        <taxon>Filarioidea</taxon>
        <taxon>Onchocercidae</taxon>
        <taxon>Brugia</taxon>
    </lineage>
</organism>
<reference evidence="1" key="1">
    <citation type="submission" date="2017-02" db="UniProtKB">
        <authorList>
            <consortium name="WormBaseParasite"/>
        </authorList>
    </citation>
    <scope>IDENTIFICATION</scope>
</reference>
<accession>A0A0R3QFW0</accession>
<evidence type="ECO:0000313" key="1">
    <source>
        <dbReference type="WBParaSite" id="BTMF_0000525801-mRNA-1"/>
    </source>
</evidence>
<proteinExistence type="predicted"/>
<protein>
    <submittedName>
        <fullName evidence="1">Uncharacterized protein</fullName>
    </submittedName>
</protein>
<name>A0A0R3QFW0_9BILA</name>
<dbReference type="WBParaSite" id="BTMF_0000525801-mRNA-1">
    <property type="protein sequence ID" value="BTMF_0000525801-mRNA-1"/>
    <property type="gene ID" value="BTMF_0000525801"/>
</dbReference>
<sequence length="35" mass="4135">MIDLKLDMILIDFCVNSVITIEGNRPRIFQVKDRK</sequence>